<sequence length="172" mass="20210">MTIQVYLNESHFWQFLIFNFLKHLKLYIRPVIFASILTVSAIICFLMYQVEGAVLLGTILLVTGLGMPMVYFASVFFSLKKQVRLQNLDPPRLVYTLQFSEDSEVLKISNDKELASYRWQDVFHAYYEDESIYLFITKDRAFLLPCALLEDRDKVWKSITAKLPVDRCSRHH</sequence>
<keyword evidence="3" id="KW-1185">Reference proteome</keyword>
<reference evidence="2 3" key="1">
    <citation type="submission" date="2011-11" db="EMBL/GenBank/DDBJ databases">
        <title>Complete sequence of Spirochaeta sp. grapes.</title>
        <authorList>
            <consortium name="US DOE Joint Genome Institute"/>
            <person name="Lucas S."/>
            <person name="Han J."/>
            <person name="Lapidus A."/>
            <person name="Cheng J.-F."/>
            <person name="Goodwin L."/>
            <person name="Pitluck S."/>
            <person name="Peters L."/>
            <person name="Ovchinnikova G."/>
            <person name="Munk A.C."/>
            <person name="Detter J.C."/>
            <person name="Han C."/>
            <person name="Tapia R."/>
            <person name="Land M."/>
            <person name="Hauser L."/>
            <person name="Kyrpides N."/>
            <person name="Ivanova N."/>
            <person name="Pagani I."/>
            <person name="Ritalahtilisa K."/>
            <person name="Loeffler F."/>
            <person name="Woyke T."/>
        </authorList>
    </citation>
    <scope>NUCLEOTIDE SEQUENCE [LARGE SCALE GENOMIC DNA]</scope>
    <source>
        <strain evidence="3">ATCC BAA-1885 / DSM 22778 / Grapes</strain>
    </source>
</reference>
<evidence type="ECO:0008006" key="4">
    <source>
        <dbReference type="Google" id="ProtNLM"/>
    </source>
</evidence>
<dbReference type="EMBL" id="CP003155">
    <property type="protein sequence ID" value="AEV30534.1"/>
    <property type="molecule type" value="Genomic_DNA"/>
</dbReference>
<dbReference type="KEGG" id="sgp:SpiGrapes_2777"/>
<gene>
    <name evidence="2" type="ordered locus">SpiGrapes_2777</name>
</gene>
<organism evidence="2 3">
    <name type="scientific">Sphaerochaeta pleomorpha (strain ATCC BAA-1885 / DSM 22778 / Grapes)</name>
    <dbReference type="NCBI Taxonomy" id="158190"/>
    <lineage>
        <taxon>Bacteria</taxon>
        <taxon>Pseudomonadati</taxon>
        <taxon>Spirochaetota</taxon>
        <taxon>Spirochaetia</taxon>
        <taxon>Spirochaetales</taxon>
        <taxon>Sphaerochaetaceae</taxon>
        <taxon>Sphaerochaeta</taxon>
    </lineage>
</organism>
<feature type="transmembrane region" description="Helical" evidence="1">
    <location>
        <begin position="26"/>
        <end position="48"/>
    </location>
</feature>
<keyword evidence="1" id="KW-0812">Transmembrane</keyword>
<dbReference type="eggNOG" id="ENOG503379C">
    <property type="taxonomic scope" value="Bacteria"/>
</dbReference>
<keyword evidence="1" id="KW-0472">Membrane</keyword>
<dbReference type="RefSeq" id="WP_014271373.1">
    <property type="nucleotide sequence ID" value="NC_016633.1"/>
</dbReference>
<feature type="transmembrane region" description="Helical" evidence="1">
    <location>
        <begin position="54"/>
        <end position="79"/>
    </location>
</feature>
<dbReference type="Proteomes" id="UP000005632">
    <property type="component" value="Chromosome"/>
</dbReference>
<name>G8QWF8_SPHPG</name>
<dbReference type="STRING" id="158190.SpiGrapes_2777"/>
<dbReference type="HOGENOM" id="CLU_1554300_0_0_12"/>
<protein>
    <recommendedName>
        <fullName evidence="4">YcxB-like protein domain-containing protein</fullName>
    </recommendedName>
</protein>
<dbReference type="OrthoDB" id="370327at2"/>
<dbReference type="AlphaFoldDB" id="G8QWF8"/>
<keyword evidence="1" id="KW-1133">Transmembrane helix</keyword>
<evidence type="ECO:0000313" key="2">
    <source>
        <dbReference type="EMBL" id="AEV30534.1"/>
    </source>
</evidence>
<accession>G8QWF8</accession>
<proteinExistence type="predicted"/>
<evidence type="ECO:0000313" key="3">
    <source>
        <dbReference type="Proteomes" id="UP000005632"/>
    </source>
</evidence>
<evidence type="ECO:0000256" key="1">
    <source>
        <dbReference type="SAM" id="Phobius"/>
    </source>
</evidence>